<dbReference type="HOGENOM" id="CLU_027363_0_0_1"/>
<accession>G3YAV0</accession>
<dbReference type="EMBL" id="ACJE01000019">
    <property type="protein sequence ID" value="EHA19816.1"/>
    <property type="molecule type" value="Genomic_DNA"/>
</dbReference>
<dbReference type="Proteomes" id="UP000009038">
    <property type="component" value="Unassembled WGS sequence"/>
</dbReference>
<evidence type="ECO:0000259" key="1">
    <source>
        <dbReference type="Pfam" id="PF24809"/>
    </source>
</evidence>
<name>G3YAV0_ASPNA</name>
<feature type="non-terminal residue" evidence="2">
    <location>
        <position position="532"/>
    </location>
</feature>
<feature type="domain" description="DUF7708" evidence="1">
    <location>
        <begin position="95"/>
        <end position="216"/>
    </location>
</feature>
<dbReference type="OrthoDB" id="4840035at2759"/>
<comment type="caution">
    <text evidence="2">The sequence shown here is derived from an EMBL/GenBank/DDBJ whole genome shotgun (WGS) entry which is preliminary data.</text>
</comment>
<dbReference type="STRING" id="380704.G3YAV0"/>
<feature type="non-terminal residue" evidence="2">
    <location>
        <position position="1"/>
    </location>
</feature>
<organism evidence="2 3">
    <name type="scientific">Aspergillus niger (strain ATCC 1015 / CBS 113.46 / FGSC A1144 / LSHB Ac4 / NCTC 3858a / NRRL 328 / USDA 3528.7)</name>
    <dbReference type="NCBI Taxonomy" id="380704"/>
    <lineage>
        <taxon>Eukaryota</taxon>
        <taxon>Fungi</taxon>
        <taxon>Dikarya</taxon>
        <taxon>Ascomycota</taxon>
        <taxon>Pezizomycotina</taxon>
        <taxon>Eurotiomycetes</taxon>
        <taxon>Eurotiomycetidae</taxon>
        <taxon>Eurotiales</taxon>
        <taxon>Aspergillaceae</taxon>
        <taxon>Aspergillus</taxon>
        <taxon>Aspergillus subgen. Circumdati</taxon>
    </lineage>
</organism>
<dbReference type="PANTHER" id="PTHR40619:SF3">
    <property type="entry name" value="FUNGAL STAND N-TERMINAL GOODBYE DOMAIN-CONTAINING PROTEIN"/>
    <property type="match status" value="1"/>
</dbReference>
<dbReference type="Pfam" id="PF24809">
    <property type="entry name" value="DUF7708"/>
    <property type="match status" value="1"/>
</dbReference>
<evidence type="ECO:0000313" key="2">
    <source>
        <dbReference type="EMBL" id="EHA19816.1"/>
    </source>
</evidence>
<dbReference type="InterPro" id="IPR056125">
    <property type="entry name" value="DUF7708"/>
</dbReference>
<dbReference type="PANTHER" id="PTHR40619">
    <property type="entry name" value="FUNGAL STAND N-TERMINAL GOODBYE DOMAIN-CONTAINING PROTEIN"/>
    <property type="match status" value="1"/>
</dbReference>
<proteinExistence type="predicted"/>
<gene>
    <name evidence="2" type="ORF">ASPNIDRAFT_140090</name>
</gene>
<evidence type="ECO:0000313" key="3">
    <source>
        <dbReference type="Proteomes" id="UP000009038"/>
    </source>
</evidence>
<sequence>SITSDADLKRLEDGRRSIVEIWQRFREHHHELRPVGAGQLVPEVPNITTLRNIVQDAQVEWQAKRSKGLGKVKSYVADFLEMMDDHSYLFKFIPTGDKYISLITGVVSSVVKICANYKRIAEGFFSALVDLSSDVRLVQKKTDIWDSPDMRALVVDYYVMVFEFLCNAMSWFSRPRHRYRTILDRSSYDHEVRDLVDRMKSAVARIRDEAAHLAEKQVLGINSKLGQVLDIVSPRSTDASGIDVSGKFLYLHVVGSGSRGDSRDASQAKLHHFGQLVGTCSLETLQEIEENAEYEMTCTRYDIHKATMSLAEYTEDGREELSNALRGNPSSLLPQEVLSEIQNWVRSPQSKMIWIEGDPLSSYGSNLSLAAMQLCAISTRAHIPCISFFCKPRYNFVKHFSSQEASVIALLYTIIAQLTRLLPADFHGAPILLGQFELLDGAIGTASTALNIIRELLVHAPPSIIWVIDGLHLAENSSTIHILDDFVAILREQERFRLSKVCFTTDGNSHTLLPAIMVNERVDASRMALAGP</sequence>
<reference evidence="2 3" key="1">
    <citation type="journal article" date="2011" name="Genome Res.">
        <title>Comparative genomics of citric-acid-producing Aspergillus niger ATCC 1015 versus enzyme-producing CBS 513.88.</title>
        <authorList>
            <person name="Andersen M.R."/>
            <person name="Salazar M.P."/>
            <person name="Schaap P.J."/>
            <person name="van de Vondervoort P.J."/>
            <person name="Culley D."/>
            <person name="Thykaer J."/>
            <person name="Frisvad J.C."/>
            <person name="Nielsen K.F."/>
            <person name="Albang R."/>
            <person name="Albermann K."/>
            <person name="Berka R.M."/>
            <person name="Braus G.H."/>
            <person name="Braus-Stromeyer S.A."/>
            <person name="Corrochano L.M."/>
            <person name="Dai Z."/>
            <person name="van Dijck P.W."/>
            <person name="Hofmann G."/>
            <person name="Lasure L.L."/>
            <person name="Magnuson J.K."/>
            <person name="Menke H."/>
            <person name="Meijer M."/>
            <person name="Meijer S.L."/>
            <person name="Nielsen J.B."/>
            <person name="Nielsen M.L."/>
            <person name="van Ooyen A.J."/>
            <person name="Pel H.J."/>
            <person name="Poulsen L."/>
            <person name="Samson R.A."/>
            <person name="Stam H."/>
            <person name="Tsang A."/>
            <person name="van den Brink J.M."/>
            <person name="Atkins A."/>
            <person name="Aerts A."/>
            <person name="Shapiro H."/>
            <person name="Pangilinan J."/>
            <person name="Salamov A."/>
            <person name="Lou Y."/>
            <person name="Lindquist E."/>
            <person name="Lucas S."/>
            <person name="Grimwood J."/>
            <person name="Grigoriev I.V."/>
            <person name="Kubicek C.P."/>
            <person name="Martinez D."/>
            <person name="van Peij N.N."/>
            <person name="Roubos J.A."/>
            <person name="Nielsen J."/>
            <person name="Baker S.E."/>
        </authorList>
    </citation>
    <scope>NUCLEOTIDE SEQUENCE [LARGE SCALE GENOMIC DNA]</scope>
    <source>
        <strain evidence="3">ATCC 1015 / CBS 113.46 / FGSC A1144 / LSHB Ac4 / NCTC 3858a / NRRL 328 / USDA 3528.7</strain>
    </source>
</reference>
<dbReference type="AlphaFoldDB" id="G3YAV0"/>
<protein>
    <recommendedName>
        <fullName evidence="1">DUF7708 domain-containing protein</fullName>
    </recommendedName>
</protein>